<dbReference type="EMBL" id="SEWF01000028">
    <property type="protein sequence ID" value="RYU94247.1"/>
    <property type="molecule type" value="Genomic_DNA"/>
</dbReference>
<reference evidence="1 2" key="1">
    <citation type="submission" date="2019-02" db="EMBL/GenBank/DDBJ databases">
        <title>Bacterial novel species Emticicia sp. 17J42-9 isolated from soil.</title>
        <authorList>
            <person name="Jung H.-Y."/>
        </authorList>
    </citation>
    <scope>NUCLEOTIDE SEQUENCE [LARGE SCALE GENOMIC DNA]</scope>
    <source>
        <strain evidence="1 2">17J42-9</strain>
    </source>
</reference>
<comment type="caution">
    <text evidence="1">The sequence shown here is derived from an EMBL/GenBank/DDBJ whole genome shotgun (WGS) entry which is preliminary data.</text>
</comment>
<dbReference type="OrthoDB" id="9848485at2"/>
<protein>
    <submittedName>
        <fullName evidence="1">Uncharacterized protein</fullName>
    </submittedName>
</protein>
<keyword evidence="2" id="KW-1185">Reference proteome</keyword>
<gene>
    <name evidence="1" type="ORF">EWM59_17655</name>
</gene>
<accession>A0A4Q5LXG8</accession>
<organism evidence="1 2">
    <name type="scientific">Emticicia agri</name>
    <dbReference type="NCBI Taxonomy" id="2492393"/>
    <lineage>
        <taxon>Bacteria</taxon>
        <taxon>Pseudomonadati</taxon>
        <taxon>Bacteroidota</taxon>
        <taxon>Cytophagia</taxon>
        <taxon>Cytophagales</taxon>
        <taxon>Leadbetterellaceae</taxon>
        <taxon>Emticicia</taxon>
    </lineage>
</organism>
<dbReference type="Proteomes" id="UP000293162">
    <property type="component" value="Unassembled WGS sequence"/>
</dbReference>
<evidence type="ECO:0000313" key="1">
    <source>
        <dbReference type="EMBL" id="RYU94247.1"/>
    </source>
</evidence>
<sequence length="88" mass="10027">MDKFLLDLGINNIFNKELYESLKNAIAVAMNTQTADEEFKNIVRDGLSQAKIQINSHMTAKDDFWIEDIESGYLAGKVFEIDSILEQL</sequence>
<dbReference type="AlphaFoldDB" id="A0A4Q5LXG8"/>
<dbReference type="RefSeq" id="WP_130022583.1">
    <property type="nucleotide sequence ID" value="NZ_SEWF01000028.1"/>
</dbReference>
<proteinExistence type="predicted"/>
<evidence type="ECO:0000313" key="2">
    <source>
        <dbReference type="Proteomes" id="UP000293162"/>
    </source>
</evidence>
<name>A0A4Q5LXG8_9BACT</name>